<dbReference type="Pfam" id="PF00549">
    <property type="entry name" value="Ligase_CoA"/>
    <property type="match status" value="1"/>
</dbReference>
<organism evidence="10 11">
    <name type="scientific">Corynebacterium comes</name>
    <dbReference type="NCBI Taxonomy" id="2675218"/>
    <lineage>
        <taxon>Bacteria</taxon>
        <taxon>Bacillati</taxon>
        <taxon>Actinomycetota</taxon>
        <taxon>Actinomycetes</taxon>
        <taxon>Mycobacteriales</taxon>
        <taxon>Corynebacteriaceae</taxon>
        <taxon>Corynebacterium</taxon>
    </lineage>
</organism>
<comment type="similarity">
    <text evidence="1 8">Belongs to the succinate/malate CoA ligase beta subunit family.</text>
</comment>
<dbReference type="HAMAP" id="MF_00558">
    <property type="entry name" value="Succ_CoA_beta"/>
    <property type="match status" value="1"/>
</dbReference>
<feature type="binding site" evidence="8">
    <location>
        <position position="195"/>
    </location>
    <ligand>
        <name>Mg(2+)</name>
        <dbReference type="ChEBI" id="CHEBI:18420"/>
    </ligand>
</feature>
<keyword evidence="11" id="KW-1185">Reference proteome</keyword>
<keyword evidence="2 8" id="KW-0816">Tricarboxylic acid cycle</keyword>
<keyword evidence="5 8" id="KW-0547">Nucleotide-binding</keyword>
<dbReference type="InterPro" id="IPR013815">
    <property type="entry name" value="ATP_grasp_subdomain_1"/>
</dbReference>
<feature type="binding site" evidence="8">
    <location>
        <position position="209"/>
    </location>
    <ligand>
        <name>Mg(2+)</name>
        <dbReference type="ChEBI" id="CHEBI:18420"/>
    </ligand>
</feature>
<dbReference type="FunFam" id="3.30.1490.20:FF:000014">
    <property type="entry name" value="Succinate--CoA ligase [ADP-forming] subunit beta"/>
    <property type="match status" value="1"/>
</dbReference>
<dbReference type="EMBL" id="CP046453">
    <property type="protein sequence ID" value="QGU04803.1"/>
    <property type="molecule type" value="Genomic_DNA"/>
</dbReference>
<comment type="cofactor">
    <cofactor evidence="8">
        <name>Mg(2+)</name>
        <dbReference type="ChEBI" id="CHEBI:18420"/>
    </cofactor>
    <text evidence="8">Binds 1 Mg(2+) ion per subunit.</text>
</comment>
<dbReference type="GO" id="GO:0005524">
    <property type="term" value="F:ATP binding"/>
    <property type="evidence" value="ECO:0007669"/>
    <property type="project" value="UniProtKB-UniRule"/>
</dbReference>
<comment type="catalytic activity">
    <reaction evidence="8">
        <text>GTP + succinate + CoA = succinyl-CoA + GDP + phosphate</text>
        <dbReference type="Rhea" id="RHEA:22120"/>
        <dbReference type="ChEBI" id="CHEBI:30031"/>
        <dbReference type="ChEBI" id="CHEBI:37565"/>
        <dbReference type="ChEBI" id="CHEBI:43474"/>
        <dbReference type="ChEBI" id="CHEBI:57287"/>
        <dbReference type="ChEBI" id="CHEBI:57292"/>
        <dbReference type="ChEBI" id="CHEBI:58189"/>
    </reaction>
</comment>
<feature type="binding site" evidence="8">
    <location>
        <position position="49"/>
    </location>
    <ligand>
        <name>ATP</name>
        <dbReference type="ChEBI" id="CHEBI:30616"/>
    </ligand>
</feature>
<dbReference type="Gene3D" id="3.30.470.20">
    <property type="entry name" value="ATP-grasp fold, B domain"/>
    <property type="match status" value="1"/>
</dbReference>
<keyword evidence="6 8" id="KW-0067">ATP-binding</keyword>
<dbReference type="EC" id="6.2.1.5" evidence="8"/>
<dbReference type="FunFam" id="3.30.470.20:FF:000002">
    <property type="entry name" value="Succinate--CoA ligase [ADP-forming] subunit beta"/>
    <property type="match status" value="1"/>
</dbReference>
<dbReference type="NCBIfam" id="TIGR01016">
    <property type="entry name" value="sucCoAbeta"/>
    <property type="match status" value="1"/>
</dbReference>
<evidence type="ECO:0000259" key="9">
    <source>
        <dbReference type="PROSITE" id="PS50975"/>
    </source>
</evidence>
<dbReference type="UniPathway" id="UPA00223">
    <property type="reaction ID" value="UER00999"/>
</dbReference>
<accession>A0A6B8VL47</accession>
<feature type="binding site" evidence="8">
    <location>
        <position position="261"/>
    </location>
    <ligand>
        <name>substrate</name>
        <note>ligand shared with subunit alpha</note>
    </ligand>
</feature>
<evidence type="ECO:0000313" key="10">
    <source>
        <dbReference type="EMBL" id="QGU04803.1"/>
    </source>
</evidence>
<dbReference type="FunFam" id="3.40.50.261:FF:000007">
    <property type="entry name" value="Succinate--CoA ligase [ADP-forming] subunit beta"/>
    <property type="match status" value="1"/>
</dbReference>
<dbReference type="InterPro" id="IPR016102">
    <property type="entry name" value="Succinyl-CoA_synth-like"/>
</dbReference>
<proteinExistence type="inferred from homology"/>
<evidence type="ECO:0000313" key="11">
    <source>
        <dbReference type="Proteomes" id="UP000425178"/>
    </source>
</evidence>
<dbReference type="PROSITE" id="PS01217">
    <property type="entry name" value="SUCCINYL_COA_LIG_3"/>
    <property type="match status" value="1"/>
</dbReference>
<dbReference type="InterPro" id="IPR005809">
    <property type="entry name" value="Succ_CoA_ligase-like_bsu"/>
</dbReference>
<feature type="binding site" evidence="8">
    <location>
        <position position="103"/>
    </location>
    <ligand>
        <name>ATP</name>
        <dbReference type="ChEBI" id="CHEBI:30616"/>
    </ligand>
</feature>
<feature type="binding site" evidence="8">
    <location>
        <begin position="56"/>
        <end position="58"/>
    </location>
    <ligand>
        <name>ATP</name>
        <dbReference type="ChEBI" id="CHEBI:30616"/>
    </ligand>
</feature>
<dbReference type="Proteomes" id="UP000425178">
    <property type="component" value="Chromosome"/>
</dbReference>
<evidence type="ECO:0000256" key="4">
    <source>
        <dbReference type="ARBA" id="ARBA00022723"/>
    </source>
</evidence>
<dbReference type="GO" id="GO:0004776">
    <property type="term" value="F:succinate-CoA ligase (GDP-forming) activity"/>
    <property type="evidence" value="ECO:0007669"/>
    <property type="project" value="RHEA"/>
</dbReference>
<dbReference type="SUPFAM" id="SSF52210">
    <property type="entry name" value="Succinyl-CoA synthetase domains"/>
    <property type="match status" value="1"/>
</dbReference>
<dbReference type="NCBIfam" id="NF001913">
    <property type="entry name" value="PRK00696.1"/>
    <property type="match status" value="1"/>
</dbReference>
<dbReference type="GO" id="GO:0042709">
    <property type="term" value="C:succinate-CoA ligase complex"/>
    <property type="evidence" value="ECO:0007669"/>
    <property type="project" value="TreeGrafter"/>
</dbReference>
<dbReference type="AlphaFoldDB" id="A0A6B8VL47"/>
<dbReference type="GO" id="GO:0006099">
    <property type="term" value="P:tricarboxylic acid cycle"/>
    <property type="evidence" value="ECO:0007669"/>
    <property type="project" value="UniProtKB-UniRule"/>
</dbReference>
<evidence type="ECO:0000256" key="1">
    <source>
        <dbReference type="ARBA" id="ARBA00009182"/>
    </source>
</evidence>
<feature type="binding site" evidence="8">
    <location>
        <begin position="323"/>
        <end position="325"/>
    </location>
    <ligand>
        <name>substrate</name>
        <note>ligand shared with subunit alpha</note>
    </ligand>
</feature>
<dbReference type="InterPro" id="IPR013650">
    <property type="entry name" value="ATP-grasp_succ-CoA_synth-type"/>
</dbReference>
<comment type="caution">
    <text evidence="8">Lacks conserved residue(s) required for the propagation of feature annotation.</text>
</comment>
<feature type="domain" description="ATP-grasp" evidence="9">
    <location>
        <begin position="13"/>
        <end position="239"/>
    </location>
</feature>
<evidence type="ECO:0000256" key="6">
    <source>
        <dbReference type="ARBA" id="ARBA00022840"/>
    </source>
</evidence>
<comment type="catalytic activity">
    <reaction evidence="8">
        <text>succinate + ATP + CoA = succinyl-CoA + ADP + phosphate</text>
        <dbReference type="Rhea" id="RHEA:17661"/>
        <dbReference type="ChEBI" id="CHEBI:30031"/>
        <dbReference type="ChEBI" id="CHEBI:30616"/>
        <dbReference type="ChEBI" id="CHEBI:43474"/>
        <dbReference type="ChEBI" id="CHEBI:57287"/>
        <dbReference type="ChEBI" id="CHEBI:57292"/>
        <dbReference type="ChEBI" id="CHEBI:456216"/>
        <dbReference type="EC" id="6.2.1.5"/>
    </reaction>
</comment>
<dbReference type="GO" id="GO:0000287">
    <property type="term" value="F:magnesium ion binding"/>
    <property type="evidence" value="ECO:0007669"/>
    <property type="project" value="UniProtKB-UniRule"/>
</dbReference>
<dbReference type="InterPro" id="IPR011761">
    <property type="entry name" value="ATP-grasp"/>
</dbReference>
<comment type="pathway">
    <text evidence="8">Carbohydrate metabolism; tricarboxylic acid cycle; succinate from succinyl-CoA (ligase route): step 1/1.</text>
</comment>
<name>A0A6B8VL47_9CORY</name>
<keyword evidence="3 8" id="KW-0436">Ligase</keyword>
<dbReference type="KEGG" id="ccoe:CETAM_07745"/>
<comment type="subunit">
    <text evidence="8">Heterotetramer of two alpha and two beta subunits.</text>
</comment>
<dbReference type="PANTHER" id="PTHR11815:SF10">
    <property type="entry name" value="SUCCINATE--COA LIGASE [GDP-FORMING] SUBUNIT BETA, MITOCHONDRIAL"/>
    <property type="match status" value="1"/>
</dbReference>
<dbReference type="PANTHER" id="PTHR11815">
    <property type="entry name" value="SUCCINYL-COA SYNTHETASE BETA CHAIN"/>
    <property type="match status" value="1"/>
</dbReference>
<dbReference type="Gene3D" id="3.40.50.261">
    <property type="entry name" value="Succinyl-CoA synthetase domains"/>
    <property type="match status" value="1"/>
</dbReference>
<evidence type="ECO:0000256" key="7">
    <source>
        <dbReference type="ARBA" id="ARBA00022842"/>
    </source>
</evidence>
<keyword evidence="7 8" id="KW-0460">Magnesium</keyword>
<protein>
    <recommendedName>
        <fullName evidence="8">Succinate--CoA ligase [ADP-forming] subunit beta</fullName>
        <ecNumber evidence="8">6.2.1.5</ecNumber>
    </recommendedName>
    <alternativeName>
        <fullName evidence="8">Succinyl-CoA synthetase subunit beta</fullName>
        <shortName evidence="8">SCS-beta</shortName>
    </alternativeName>
</protein>
<dbReference type="InterPro" id="IPR017866">
    <property type="entry name" value="Succ-CoA_synthase_bsu_CS"/>
</dbReference>
<dbReference type="Pfam" id="PF08442">
    <property type="entry name" value="ATP-grasp_2"/>
    <property type="match status" value="1"/>
</dbReference>
<evidence type="ECO:0000256" key="3">
    <source>
        <dbReference type="ARBA" id="ARBA00022598"/>
    </source>
</evidence>
<gene>
    <name evidence="8 10" type="primary">sucC</name>
    <name evidence="10" type="ORF">CETAM_07745</name>
</gene>
<dbReference type="GO" id="GO:0005829">
    <property type="term" value="C:cytosol"/>
    <property type="evidence" value="ECO:0007669"/>
    <property type="project" value="TreeGrafter"/>
</dbReference>
<evidence type="ECO:0000256" key="2">
    <source>
        <dbReference type="ARBA" id="ARBA00022532"/>
    </source>
</evidence>
<evidence type="ECO:0000256" key="8">
    <source>
        <dbReference type="HAMAP-Rule" id="MF_00558"/>
    </source>
</evidence>
<reference evidence="10 11" key="1">
    <citation type="journal article" date="2021" name="Int. J. Syst. Evol. Microbiol.">
        <title>Classification of three corynebacterial strains isolated from a small paddock in North Rhine-Westphalia: proposal of &lt;i&gt;Corynebacterium kalinowskii&lt;/i&gt; sp. nov., &lt;i&gt;Corynebacterium comes&lt;/i&gt; sp. nov. and &lt;i&gt;Corynebacterium occultum&lt;/i&gt; sp. nov.</title>
        <authorList>
            <person name="Schaffert L."/>
            <person name="Ruwe M."/>
            <person name="Milse J."/>
            <person name="Hanuschka K."/>
            <person name="Ortseifen V."/>
            <person name="Droste J."/>
            <person name="Brandt D."/>
            <person name="Schl L."/>
            <person name="Kutter Y."/>
            <person name="Vinke S."/>
            <person name="Vieh P."/>
            <person name="Jacob L."/>
            <person name="L N.C."/>
            <person name="Schulte-Berndt E."/>
            <person name="Hain C."/>
            <person name="Linder M."/>
            <person name="Schmidt P."/>
            <person name="Wollenschl L."/>
            <person name="Luttermann T."/>
            <person name="Thieme E."/>
            <person name="Hassa J."/>
            <person name="Haak M."/>
            <person name="Wittchen M."/>
            <person name="Mentz A."/>
            <person name="Persicke M."/>
            <person name="Busche T."/>
            <person name="R C."/>
        </authorList>
    </citation>
    <scope>NUCLEOTIDE SEQUENCE [LARGE SCALE GENOMIC DNA]</scope>
    <source>
        <strain evidence="10 11">2019</strain>
    </source>
</reference>
<dbReference type="InterPro" id="IPR005811">
    <property type="entry name" value="SUCC_ACL_C"/>
</dbReference>
<dbReference type="GO" id="GO:0004775">
    <property type="term" value="F:succinate-CoA ligase (ADP-forming) activity"/>
    <property type="evidence" value="ECO:0007669"/>
    <property type="project" value="UniProtKB-UniRule"/>
</dbReference>
<dbReference type="Gene3D" id="3.30.1490.20">
    <property type="entry name" value="ATP-grasp fold, A domain"/>
    <property type="match status" value="1"/>
</dbReference>
<evidence type="ECO:0000256" key="5">
    <source>
        <dbReference type="ARBA" id="ARBA00022741"/>
    </source>
</evidence>
<dbReference type="SUPFAM" id="SSF56059">
    <property type="entry name" value="Glutathione synthetase ATP-binding domain-like"/>
    <property type="match status" value="1"/>
</dbReference>
<keyword evidence="4 8" id="KW-0479">Metal-binding</keyword>
<dbReference type="PIRSF" id="PIRSF001554">
    <property type="entry name" value="SucCS_beta"/>
    <property type="match status" value="1"/>
</dbReference>
<dbReference type="GO" id="GO:0006104">
    <property type="term" value="P:succinyl-CoA metabolic process"/>
    <property type="evidence" value="ECO:0007669"/>
    <property type="project" value="TreeGrafter"/>
</dbReference>
<feature type="binding site" evidence="8">
    <location>
        <position position="98"/>
    </location>
    <ligand>
        <name>ATP</name>
        <dbReference type="ChEBI" id="CHEBI:30616"/>
    </ligand>
</feature>
<comment type="function">
    <text evidence="8">Succinyl-CoA synthetase functions in the citric acid cycle (TCA), coupling the hydrolysis of succinyl-CoA to the synthesis of either ATP or GTP and thus represents the only step of substrate-level phosphorylation in the TCA. The beta subunit provides nucleotide specificity of the enzyme and binds the substrate succinate, while the binding sites for coenzyme A and phosphate are found in the alpha subunit.</text>
</comment>
<sequence length="394" mass="41677">MGCNVDLFEYQARELFAAHQVPVLAAMVASTPEEAREAAARIGGVTVVKAQVKIGGRGKAGGIRVVTTPDEAFDAAREILGMNIRGHTVEKVMISQGADIAQEYYFSVLLDRANRSYLAMASVEGGMDIEGLAKEKPEALARVEIDPVTGIDEAKAREIVAAANFPGEVGEKVVPVLQKLYEVYRDEDATLVEVNPLVLTTQGEIIALDAKITLDDNAAFRHENRAALSQAAGHLDPLERKAREKNLKYVTLEGSVGIIGNGAGLVMSTLDVVAAAGERHGGQKPANFLDIGGGASAETMTASLEIVLADEQVRSVLVNVFGGITACDDVARGIVGALEELGDAATKPLVVRLDGNNVDEGRRILAEYNHPLVTGVWNMDEAADKAAELAAAVE</sequence>
<dbReference type="PROSITE" id="PS50975">
    <property type="entry name" value="ATP_GRASP"/>
    <property type="match status" value="1"/>
</dbReference>